<sequence length="582" mass="65355">MPNGDAPTLNAAEPVKSIHASMGFTQPIHEEKPLRVITIGAGASGLLMAYKLQRNFAKFEHVIYEKNPDLGGTWFENRYPGCACDVPAHTYTWSFEPNPSWSSVYASSTEIYDYFKRFAAKYDLEKYIKFSHSVSSATWNTEKAQWDVQITHADGTVINDYANIVVNAAGLLNNWKWPEIDGLEDYKGKLLHSAHWDQTYDLSGKSVGLIGNGSSGIQILPAIREKAGKITTFIRAPTWVSPVQAQEQHIYTPEERELYANDPEALLKYRKALETGFSGLWPVFIADSEIQKATAMGMTMMMKDKLRHEGLENLVIPTWGVGCKRITPGVNYLETLGSEQVEVVYGPIEKLTQQGVVGGDGKEHPVDVLICATGFDVSFRPRFPITGLNGQTLADAWQDEARGYMGIAAHGFPNYFMIGGPNSPVGNGPVLSALEAQSDYILKMMDRWQTENIHSFHPKLEAVEEFAEHRDKFMKGTVWDQDCRSWYKKNGKVTVVWTGSTLHYLETIREPRFDDWEFKYSGNRFAYLGNGYSQVEVDPGADWAYYIRNSDDAPFLSRSKRRKAASNAGNTETIEQTTVKVL</sequence>
<dbReference type="Proteomes" id="UP000567179">
    <property type="component" value="Unassembled WGS sequence"/>
</dbReference>
<dbReference type="Pfam" id="PF00743">
    <property type="entry name" value="FMO-like"/>
    <property type="match status" value="1"/>
</dbReference>
<keyword evidence="6" id="KW-1185">Reference proteome</keyword>
<dbReference type="OrthoDB" id="66881at2759"/>
<evidence type="ECO:0000313" key="6">
    <source>
        <dbReference type="Proteomes" id="UP000567179"/>
    </source>
</evidence>
<dbReference type="GO" id="GO:0050661">
    <property type="term" value="F:NADP binding"/>
    <property type="evidence" value="ECO:0007669"/>
    <property type="project" value="InterPro"/>
</dbReference>
<reference evidence="5 6" key="1">
    <citation type="journal article" date="2020" name="ISME J.">
        <title>Uncovering the hidden diversity of litter-decomposition mechanisms in mushroom-forming fungi.</title>
        <authorList>
            <person name="Floudas D."/>
            <person name="Bentzer J."/>
            <person name="Ahren D."/>
            <person name="Johansson T."/>
            <person name="Persson P."/>
            <person name="Tunlid A."/>
        </authorList>
    </citation>
    <scope>NUCLEOTIDE SEQUENCE [LARGE SCALE GENOMIC DNA]</scope>
    <source>
        <strain evidence="5 6">CBS 101986</strain>
    </source>
</reference>
<comment type="similarity">
    <text evidence="1">Belongs to the FAD-binding monooxygenase family.</text>
</comment>
<evidence type="ECO:0000256" key="1">
    <source>
        <dbReference type="ARBA" id="ARBA00010139"/>
    </source>
</evidence>
<dbReference type="PANTHER" id="PTHR42877:SF8">
    <property type="entry name" value="MONOOXYGENASE"/>
    <property type="match status" value="1"/>
</dbReference>
<dbReference type="InterPro" id="IPR051209">
    <property type="entry name" value="FAD-bind_Monooxygenase_sf"/>
</dbReference>
<dbReference type="Gene3D" id="3.50.50.60">
    <property type="entry name" value="FAD/NAD(P)-binding domain"/>
    <property type="match status" value="2"/>
</dbReference>
<proteinExistence type="inferred from homology"/>
<dbReference type="EMBL" id="JAACJJ010000042">
    <property type="protein sequence ID" value="KAF5316162.1"/>
    <property type="molecule type" value="Genomic_DNA"/>
</dbReference>
<evidence type="ECO:0000256" key="4">
    <source>
        <dbReference type="ARBA" id="ARBA00023002"/>
    </source>
</evidence>
<keyword evidence="3" id="KW-0274">FAD</keyword>
<comment type="caution">
    <text evidence="5">The sequence shown here is derived from an EMBL/GenBank/DDBJ whole genome shotgun (WGS) entry which is preliminary data.</text>
</comment>
<dbReference type="InterPro" id="IPR020946">
    <property type="entry name" value="Flavin_mOase-like"/>
</dbReference>
<protein>
    <recommendedName>
        <fullName evidence="7">FAD/NAD(P)-binding domain-containing protein</fullName>
    </recommendedName>
</protein>
<keyword evidence="2" id="KW-0285">Flavoprotein</keyword>
<dbReference type="PANTHER" id="PTHR42877">
    <property type="entry name" value="L-ORNITHINE N(5)-MONOOXYGENASE-RELATED"/>
    <property type="match status" value="1"/>
</dbReference>
<dbReference type="GO" id="GO:0050660">
    <property type="term" value="F:flavin adenine dinucleotide binding"/>
    <property type="evidence" value="ECO:0007669"/>
    <property type="project" value="InterPro"/>
</dbReference>
<keyword evidence="4" id="KW-0560">Oxidoreductase</keyword>
<organism evidence="5 6">
    <name type="scientific">Psilocybe cf. subviscida</name>
    <dbReference type="NCBI Taxonomy" id="2480587"/>
    <lineage>
        <taxon>Eukaryota</taxon>
        <taxon>Fungi</taxon>
        <taxon>Dikarya</taxon>
        <taxon>Basidiomycota</taxon>
        <taxon>Agaricomycotina</taxon>
        <taxon>Agaricomycetes</taxon>
        <taxon>Agaricomycetidae</taxon>
        <taxon>Agaricales</taxon>
        <taxon>Agaricineae</taxon>
        <taxon>Strophariaceae</taxon>
        <taxon>Psilocybe</taxon>
    </lineage>
</organism>
<evidence type="ECO:0008006" key="7">
    <source>
        <dbReference type="Google" id="ProtNLM"/>
    </source>
</evidence>
<evidence type="ECO:0000256" key="2">
    <source>
        <dbReference type="ARBA" id="ARBA00022630"/>
    </source>
</evidence>
<gene>
    <name evidence="5" type="ORF">D9619_006295</name>
</gene>
<dbReference type="GO" id="GO:0004499">
    <property type="term" value="F:N,N-dimethylaniline monooxygenase activity"/>
    <property type="evidence" value="ECO:0007669"/>
    <property type="project" value="InterPro"/>
</dbReference>
<evidence type="ECO:0000256" key="3">
    <source>
        <dbReference type="ARBA" id="ARBA00022827"/>
    </source>
</evidence>
<name>A0A8H5B5L6_9AGAR</name>
<evidence type="ECO:0000313" key="5">
    <source>
        <dbReference type="EMBL" id="KAF5316162.1"/>
    </source>
</evidence>
<dbReference type="SUPFAM" id="SSF51905">
    <property type="entry name" value="FAD/NAD(P)-binding domain"/>
    <property type="match status" value="1"/>
</dbReference>
<dbReference type="AlphaFoldDB" id="A0A8H5B5L6"/>
<dbReference type="InterPro" id="IPR036188">
    <property type="entry name" value="FAD/NAD-bd_sf"/>
</dbReference>
<accession>A0A8H5B5L6</accession>